<dbReference type="EMBL" id="AMWG01000039">
    <property type="protein sequence ID" value="ELP34195.1"/>
    <property type="molecule type" value="Genomic_DNA"/>
</dbReference>
<dbReference type="AlphaFoldDB" id="L7CK19"/>
<sequence length="48" mass="5392">MCRRLRTFEVGDPFRLAAQSSSMVRSLSFDVQAFASPLASADRYYALC</sequence>
<comment type="caution">
    <text evidence="1">The sequence shown here is derived from an EMBL/GenBank/DDBJ whole genome shotgun (WGS) entry which is preliminary data.</text>
</comment>
<name>L7CK19_RHOBT</name>
<evidence type="ECO:0000313" key="2">
    <source>
        <dbReference type="Proteomes" id="UP000010959"/>
    </source>
</evidence>
<proteinExistence type="predicted"/>
<reference evidence="1 2" key="1">
    <citation type="journal article" date="2013" name="Mar. Genomics">
        <title>Expression of sulfatases in Rhodopirellula baltica and the diversity of sulfatases in the genus Rhodopirellula.</title>
        <authorList>
            <person name="Wegner C.E."/>
            <person name="Richter-Heitmann T."/>
            <person name="Klindworth A."/>
            <person name="Klockow C."/>
            <person name="Richter M."/>
            <person name="Achstetter T."/>
            <person name="Glockner F.O."/>
            <person name="Harder J."/>
        </authorList>
    </citation>
    <scope>NUCLEOTIDE SEQUENCE [LARGE SCALE GENOMIC DNA]</scope>
    <source>
        <strain evidence="1 2">SWK14</strain>
    </source>
</reference>
<dbReference type="Proteomes" id="UP000010959">
    <property type="component" value="Unassembled WGS sequence"/>
</dbReference>
<evidence type="ECO:0000313" key="1">
    <source>
        <dbReference type="EMBL" id="ELP34195.1"/>
    </source>
</evidence>
<protein>
    <submittedName>
        <fullName evidence="1">Uncharacterized protein</fullName>
    </submittedName>
</protein>
<accession>L7CK19</accession>
<organism evidence="1 2">
    <name type="scientific">Rhodopirellula baltica SWK14</name>
    <dbReference type="NCBI Taxonomy" id="993516"/>
    <lineage>
        <taxon>Bacteria</taxon>
        <taxon>Pseudomonadati</taxon>
        <taxon>Planctomycetota</taxon>
        <taxon>Planctomycetia</taxon>
        <taxon>Pirellulales</taxon>
        <taxon>Pirellulaceae</taxon>
        <taxon>Rhodopirellula</taxon>
    </lineage>
</organism>
<gene>
    <name evidence="1" type="ORF">RBSWK_01878</name>
</gene>